<gene>
    <name evidence="2" type="ORF">K491DRAFT_784935</name>
</gene>
<proteinExistence type="predicted"/>
<protein>
    <submittedName>
        <fullName evidence="2">Uncharacterized protein</fullName>
    </submittedName>
</protein>
<name>A0A6A6SJA2_9PLEO</name>
<dbReference type="EMBL" id="MU004706">
    <property type="protein sequence ID" value="KAF2647061.1"/>
    <property type="molecule type" value="Genomic_DNA"/>
</dbReference>
<sequence>MCVDDVRARLLWNPKTIVFYRATTLETNDVIVVVLAFVVADVVVVVNSPASPANLPSPISIPTRPSSPNRINPSTILTRTPFCLPPPPRSLTLKRQPGVEVATPLKPETSAAPPLNLLGGPIGTPKRDV</sequence>
<evidence type="ECO:0000313" key="3">
    <source>
        <dbReference type="Proteomes" id="UP000799324"/>
    </source>
</evidence>
<feature type="compositionally biased region" description="Polar residues" evidence="1">
    <location>
        <begin position="69"/>
        <end position="78"/>
    </location>
</feature>
<accession>A0A6A6SJA2</accession>
<keyword evidence="3" id="KW-1185">Reference proteome</keyword>
<evidence type="ECO:0000313" key="2">
    <source>
        <dbReference type="EMBL" id="KAF2647061.1"/>
    </source>
</evidence>
<organism evidence="2 3">
    <name type="scientific">Lophiostoma macrostomum CBS 122681</name>
    <dbReference type="NCBI Taxonomy" id="1314788"/>
    <lineage>
        <taxon>Eukaryota</taxon>
        <taxon>Fungi</taxon>
        <taxon>Dikarya</taxon>
        <taxon>Ascomycota</taxon>
        <taxon>Pezizomycotina</taxon>
        <taxon>Dothideomycetes</taxon>
        <taxon>Pleosporomycetidae</taxon>
        <taxon>Pleosporales</taxon>
        <taxon>Lophiostomataceae</taxon>
        <taxon>Lophiostoma</taxon>
    </lineage>
</organism>
<evidence type="ECO:0000256" key="1">
    <source>
        <dbReference type="SAM" id="MobiDB-lite"/>
    </source>
</evidence>
<reference evidence="2" key="1">
    <citation type="journal article" date="2020" name="Stud. Mycol.">
        <title>101 Dothideomycetes genomes: a test case for predicting lifestyles and emergence of pathogens.</title>
        <authorList>
            <person name="Haridas S."/>
            <person name="Albert R."/>
            <person name="Binder M."/>
            <person name="Bloem J."/>
            <person name="Labutti K."/>
            <person name="Salamov A."/>
            <person name="Andreopoulos B."/>
            <person name="Baker S."/>
            <person name="Barry K."/>
            <person name="Bills G."/>
            <person name="Bluhm B."/>
            <person name="Cannon C."/>
            <person name="Castanera R."/>
            <person name="Culley D."/>
            <person name="Daum C."/>
            <person name="Ezra D."/>
            <person name="Gonzalez J."/>
            <person name="Henrissat B."/>
            <person name="Kuo A."/>
            <person name="Liang C."/>
            <person name="Lipzen A."/>
            <person name="Lutzoni F."/>
            <person name="Magnuson J."/>
            <person name="Mondo S."/>
            <person name="Nolan M."/>
            <person name="Ohm R."/>
            <person name="Pangilinan J."/>
            <person name="Park H.-J."/>
            <person name="Ramirez L."/>
            <person name="Alfaro M."/>
            <person name="Sun H."/>
            <person name="Tritt A."/>
            <person name="Yoshinaga Y."/>
            <person name="Zwiers L.-H."/>
            <person name="Turgeon B."/>
            <person name="Goodwin S."/>
            <person name="Spatafora J."/>
            <person name="Crous P."/>
            <person name="Grigoriev I."/>
        </authorList>
    </citation>
    <scope>NUCLEOTIDE SEQUENCE</scope>
    <source>
        <strain evidence="2">CBS 122681</strain>
    </source>
</reference>
<dbReference type="Proteomes" id="UP000799324">
    <property type="component" value="Unassembled WGS sequence"/>
</dbReference>
<feature type="region of interest" description="Disordered" evidence="1">
    <location>
        <begin position="104"/>
        <end position="129"/>
    </location>
</feature>
<feature type="compositionally biased region" description="Low complexity" evidence="1">
    <location>
        <begin position="50"/>
        <end position="68"/>
    </location>
</feature>
<feature type="region of interest" description="Disordered" evidence="1">
    <location>
        <begin position="50"/>
        <end position="81"/>
    </location>
</feature>
<dbReference type="AlphaFoldDB" id="A0A6A6SJA2"/>